<dbReference type="PANTHER" id="PTHR12277">
    <property type="entry name" value="ALPHA/BETA HYDROLASE DOMAIN-CONTAINING PROTEIN"/>
    <property type="match status" value="1"/>
</dbReference>
<reference evidence="3 5" key="1">
    <citation type="submission" date="2015-02" db="EMBL/GenBank/DDBJ databases">
        <authorList>
            <person name="Chooi Y.-H."/>
        </authorList>
    </citation>
    <scope>NUCLEOTIDE SEQUENCE [LARGE SCALE GENOMIC DNA]</scope>
    <source>
        <strain evidence="3">E3</strain>
    </source>
</reference>
<keyword evidence="5" id="KW-1185">Reference proteome</keyword>
<dbReference type="SUPFAM" id="SSF53474">
    <property type="entry name" value="alpha/beta-Hydrolases"/>
    <property type="match status" value="1"/>
</dbReference>
<sequence>MLLELIVEAIGFGIRVSTGLLVLTLAAVWYYQDRLLYFPEHRGPRQIAHNDTHFKSPHEWSLPFTENWIATVDNVLLHSWLIVQDDATTCSTIVFFHGNAGNIGYRLPNAYELYRRLHVNVLLVDYRGYGNSEGTPNEKGLQLDAEAVLLWLASQNDQIDPDRIFLFGRSLGGAVALRLTTQNPSLIRGTIVENTFTTIDEMAIVLGLQLGVPFADRLRIFLAFFLSNHWNNEYCVTQVRTPLLFLSGLQDELVPPDHMKRLFNLATSETRVFRGYSGGHNDTYVAGGAQYYRDIADFLLSCETPDNVK</sequence>
<reference evidence="4 6" key="2">
    <citation type="submission" date="2018-03" db="EMBL/GenBank/DDBJ databases">
        <authorList>
            <person name="Fogelqvist J."/>
        </authorList>
    </citation>
    <scope>NUCLEOTIDE SEQUENCE [LARGE SCALE GENOMIC DNA]</scope>
</reference>
<dbReference type="EMBL" id="OVEO01000004">
    <property type="protein sequence ID" value="SPQ95804.1"/>
    <property type="molecule type" value="Genomic_DNA"/>
</dbReference>
<dbReference type="EMBL" id="CDSF01000085">
    <property type="protein sequence ID" value="CEO98569.1"/>
    <property type="molecule type" value="Genomic_DNA"/>
</dbReference>
<evidence type="ECO:0000259" key="2">
    <source>
        <dbReference type="Pfam" id="PF00561"/>
    </source>
</evidence>
<proteinExistence type="predicted"/>
<protein>
    <recommendedName>
        <fullName evidence="2">AB hydrolase-1 domain-containing protein</fullName>
    </recommendedName>
</protein>
<dbReference type="STRING" id="37360.A0A0G4ITQ6"/>
<dbReference type="GO" id="GO:0016020">
    <property type="term" value="C:membrane"/>
    <property type="evidence" value="ECO:0007669"/>
    <property type="project" value="TreeGrafter"/>
</dbReference>
<dbReference type="OrthoDB" id="10249433at2759"/>
<dbReference type="Proteomes" id="UP000039324">
    <property type="component" value="Unassembled WGS sequence"/>
</dbReference>
<dbReference type="Gene3D" id="3.40.50.1820">
    <property type="entry name" value="alpha/beta hydrolase"/>
    <property type="match status" value="1"/>
</dbReference>
<evidence type="ECO:0000313" key="3">
    <source>
        <dbReference type="EMBL" id="CEO98569.1"/>
    </source>
</evidence>
<evidence type="ECO:0000313" key="4">
    <source>
        <dbReference type="EMBL" id="SPQ95804.1"/>
    </source>
</evidence>
<keyword evidence="1" id="KW-0812">Transmembrane</keyword>
<dbReference type="Proteomes" id="UP000290189">
    <property type="component" value="Unassembled WGS sequence"/>
</dbReference>
<evidence type="ECO:0000256" key="1">
    <source>
        <dbReference type="SAM" id="Phobius"/>
    </source>
</evidence>
<evidence type="ECO:0000313" key="5">
    <source>
        <dbReference type="Proteomes" id="UP000039324"/>
    </source>
</evidence>
<keyword evidence="1" id="KW-0472">Membrane</keyword>
<keyword evidence="1" id="KW-1133">Transmembrane helix</keyword>
<dbReference type="AlphaFoldDB" id="A0A0G4ITQ6"/>
<dbReference type="OMA" id="IAQVFYK"/>
<dbReference type="Pfam" id="PF00561">
    <property type="entry name" value="Abhydrolase_1"/>
    <property type="match status" value="1"/>
</dbReference>
<organism evidence="3 5">
    <name type="scientific">Plasmodiophora brassicae</name>
    <name type="common">Clubroot disease agent</name>
    <dbReference type="NCBI Taxonomy" id="37360"/>
    <lineage>
        <taxon>Eukaryota</taxon>
        <taxon>Sar</taxon>
        <taxon>Rhizaria</taxon>
        <taxon>Endomyxa</taxon>
        <taxon>Phytomyxea</taxon>
        <taxon>Plasmodiophorida</taxon>
        <taxon>Plasmodiophoridae</taxon>
        <taxon>Plasmodiophora</taxon>
    </lineage>
</organism>
<gene>
    <name evidence="3" type="ORF">PBRA_006683</name>
    <name evidence="4" type="ORF">PLBR_LOCUS3019</name>
</gene>
<keyword evidence="4" id="KW-0496">Mitochondrion</keyword>
<accession>A0A0G4ITQ6</accession>
<feature type="domain" description="AB hydrolase-1" evidence="2">
    <location>
        <begin position="92"/>
        <end position="200"/>
    </location>
</feature>
<dbReference type="GO" id="GO:0008474">
    <property type="term" value="F:palmitoyl-(protein) hydrolase activity"/>
    <property type="evidence" value="ECO:0007669"/>
    <property type="project" value="TreeGrafter"/>
</dbReference>
<geneLocation type="mitochondrion" evidence="4"/>
<dbReference type="InterPro" id="IPR000073">
    <property type="entry name" value="AB_hydrolase_1"/>
</dbReference>
<evidence type="ECO:0000313" key="6">
    <source>
        <dbReference type="Proteomes" id="UP000290189"/>
    </source>
</evidence>
<dbReference type="PANTHER" id="PTHR12277:SF81">
    <property type="entry name" value="PROTEIN ABHD13"/>
    <property type="match status" value="1"/>
</dbReference>
<dbReference type="InterPro" id="IPR029058">
    <property type="entry name" value="AB_hydrolase_fold"/>
</dbReference>
<feature type="transmembrane region" description="Helical" evidence="1">
    <location>
        <begin position="12"/>
        <end position="31"/>
    </location>
</feature>
<name>A0A0G4ITQ6_PLABS</name>